<reference evidence="2" key="1">
    <citation type="submission" date="2013-07" db="EMBL/GenBank/DDBJ databases">
        <authorList>
            <person name="Geib S."/>
        </authorList>
    </citation>
    <scope>NUCLEOTIDE SEQUENCE</scope>
</reference>
<proteinExistence type="evidence at transcript level"/>
<organism evidence="2">
    <name type="scientific">Ceratitis capitata</name>
    <name type="common">Mediterranean fruit fly</name>
    <name type="synonym">Tephritis capitata</name>
    <dbReference type="NCBI Taxonomy" id="7213"/>
    <lineage>
        <taxon>Eukaryota</taxon>
        <taxon>Metazoa</taxon>
        <taxon>Ecdysozoa</taxon>
        <taxon>Arthropoda</taxon>
        <taxon>Hexapoda</taxon>
        <taxon>Insecta</taxon>
        <taxon>Pterygota</taxon>
        <taxon>Neoptera</taxon>
        <taxon>Endopterygota</taxon>
        <taxon>Diptera</taxon>
        <taxon>Brachycera</taxon>
        <taxon>Muscomorpha</taxon>
        <taxon>Tephritoidea</taxon>
        <taxon>Tephritidae</taxon>
        <taxon>Ceratitis</taxon>
        <taxon>Ceratitis</taxon>
    </lineage>
</organism>
<evidence type="ECO:0000313" key="2">
    <source>
        <dbReference type="EMBL" id="JAC02286.1"/>
    </source>
</evidence>
<reference evidence="2" key="2">
    <citation type="journal article" date="2014" name="BMC Genomics">
        <title>A genomic perspective to assessing quality of mass-reared SIT flies used in Mediterranean fruit fly (Ceratitis capitata) eradication in California.</title>
        <authorList>
            <person name="Calla B."/>
            <person name="Hall B."/>
            <person name="Hou S."/>
            <person name="Geib S.M."/>
        </authorList>
    </citation>
    <scope>NUCLEOTIDE SEQUENCE</scope>
</reference>
<gene>
    <name evidence="1" type="ORF">CCAP1982_LOCUS1843</name>
</gene>
<dbReference type="EMBL" id="CAJHJT010000001">
    <property type="protein sequence ID" value="CAD6993008.1"/>
    <property type="molecule type" value="Genomic_DNA"/>
</dbReference>
<dbReference type="EMBL" id="GAMC01004270">
    <property type="protein sequence ID" value="JAC02286.1"/>
    <property type="molecule type" value="mRNA"/>
</dbReference>
<sequence length="310" mass="35859">MEVIIDHILNFLQFDVTRIFGKGSDCDLCCMSISTPHFSESVERCITNVYEPRPQILNGDEMMECDVEDENDDEADEVDDVCLDDSEVQLAAFCAELEQLDMDDELKDNQECCRRSNQMQMYQNADISESDSFLNQLKNELQCGMIDDDASIGSAIDCSCESVSKQMSSKIAEKCSSATLLELQCIEDRANELWETLNSHVRANSSCKFPNWWDLKSWQKLPFYWAALSNDILCEDPFENFKRFYMGDKKPNKRSAKRQQERVLILWHKLCPKERLPFIMEAFISKVGAGKVDIRDEHEIQRIMCELQNK</sequence>
<accession>W8BMF2</accession>
<keyword evidence="3" id="KW-1185">Reference proteome</keyword>
<protein>
    <submittedName>
        <fullName evidence="1">(Mediterranean fruit fly) hypothetical protein</fullName>
    </submittedName>
</protein>
<reference evidence="1" key="3">
    <citation type="submission" date="2020-11" db="EMBL/GenBank/DDBJ databases">
        <authorList>
            <person name="Whitehead M."/>
        </authorList>
    </citation>
    <scope>NUCLEOTIDE SEQUENCE</scope>
    <source>
        <strain evidence="1">EGII</strain>
    </source>
</reference>
<dbReference type="AlphaFoldDB" id="W8BMF2"/>
<dbReference type="Proteomes" id="UP000606786">
    <property type="component" value="Unassembled WGS sequence"/>
</dbReference>
<name>W8BMF2_CERCA</name>
<evidence type="ECO:0000313" key="1">
    <source>
        <dbReference type="EMBL" id="CAD6993008.1"/>
    </source>
</evidence>
<evidence type="ECO:0000313" key="3">
    <source>
        <dbReference type="Proteomes" id="UP000606786"/>
    </source>
</evidence>
<dbReference type="OrthoDB" id="8003643at2759"/>